<dbReference type="Proteomes" id="UP001267003">
    <property type="component" value="Unassembled WGS sequence"/>
</dbReference>
<comment type="similarity">
    <text evidence="2">Belongs to the bacterial solute-binding protein 1 family.</text>
</comment>
<evidence type="ECO:0000313" key="6">
    <source>
        <dbReference type="EMBL" id="MDT6991082.1"/>
    </source>
</evidence>
<evidence type="ECO:0000256" key="1">
    <source>
        <dbReference type="ARBA" id="ARBA00004196"/>
    </source>
</evidence>
<protein>
    <submittedName>
        <fullName evidence="6">ABC transporter substrate-binding protein</fullName>
    </submittedName>
</protein>
<dbReference type="Pfam" id="PF13416">
    <property type="entry name" value="SBP_bac_8"/>
    <property type="match status" value="1"/>
</dbReference>
<dbReference type="InterPro" id="IPR006061">
    <property type="entry name" value="SBP_1_CS"/>
</dbReference>
<dbReference type="PANTHER" id="PTHR43649:SF31">
    <property type="entry name" value="SN-GLYCEROL-3-PHOSPHATE-BINDING PERIPLASMIC PROTEIN UGPB"/>
    <property type="match status" value="1"/>
</dbReference>
<name>A0AAW8VZW2_LACPE</name>
<organism evidence="6 7">
    <name type="scientific">Lactiplantibacillus pentosus</name>
    <name type="common">Lactobacillus pentosus</name>
    <dbReference type="NCBI Taxonomy" id="1589"/>
    <lineage>
        <taxon>Bacteria</taxon>
        <taxon>Bacillati</taxon>
        <taxon>Bacillota</taxon>
        <taxon>Bacilli</taxon>
        <taxon>Lactobacillales</taxon>
        <taxon>Lactobacillaceae</taxon>
        <taxon>Lactiplantibacillus</taxon>
    </lineage>
</organism>
<sequence>MMKMMHKWRWSWQWGLGLVVLVLALGAFAYNRSQVQANTGRIKVVFWHEMKGPGQKAIDAYVKAFNQQQSKYEVVAEFEGGYNGVIQKILNTHGTAASPALFQSMDISTSQMYHSGFTTPMQKFIDRDGYDASQIIPGAKAIVMRKDQLLAMPFNASQTALYYNKAVLRKYGITPPPVDPTYDDITRVAKAIHDKSHGEVKGMTMEAYSWLFEQLVANAGVPVANHDNGHTGNATKVDFTSPAAINAMKWVKENIDYGDFMNFGSGGNAATNEAASFLSGHLGIFMQSSAKTGQLYQVLKNDLGVTYFPRPNGQKANGIAVGGAALWIANDKPSAVQDGAWEFTKYLTSPKVQADWQAKTGYLAVNKDAKDEPALKKLFKKSPVLEVSGNQMARTKPNNTNSGVFVDGWVPARTAIQNAMQQIFAGQDIRKSLQAAENTYNQVLESNNRANGRH</sequence>
<proteinExistence type="inferred from homology"/>
<gene>
    <name evidence="6" type="ORF">RI536_13505</name>
</gene>
<dbReference type="PROSITE" id="PS01037">
    <property type="entry name" value="SBP_BACTERIAL_1"/>
    <property type="match status" value="1"/>
</dbReference>
<accession>A0AAW8VZW2</accession>
<dbReference type="CDD" id="cd14748">
    <property type="entry name" value="PBP2_UgpB"/>
    <property type="match status" value="1"/>
</dbReference>
<dbReference type="KEGG" id="lpg:BB562_10805"/>
<dbReference type="GO" id="GO:0030313">
    <property type="term" value="C:cell envelope"/>
    <property type="evidence" value="ECO:0007669"/>
    <property type="project" value="UniProtKB-SubCell"/>
</dbReference>
<dbReference type="AlphaFoldDB" id="A0AAW8VZW2"/>
<evidence type="ECO:0000313" key="7">
    <source>
        <dbReference type="Proteomes" id="UP001267003"/>
    </source>
</evidence>
<dbReference type="GO" id="GO:0055085">
    <property type="term" value="P:transmembrane transport"/>
    <property type="evidence" value="ECO:0007669"/>
    <property type="project" value="InterPro"/>
</dbReference>
<keyword evidence="5" id="KW-0574">Periplasm</keyword>
<evidence type="ECO:0000256" key="2">
    <source>
        <dbReference type="ARBA" id="ARBA00008520"/>
    </source>
</evidence>
<dbReference type="InterPro" id="IPR006059">
    <property type="entry name" value="SBP"/>
</dbReference>
<dbReference type="RefSeq" id="WP_101873768.1">
    <property type="nucleotide sequence ID" value="NZ_CP016491.1"/>
</dbReference>
<comment type="subcellular location">
    <subcellularLocation>
        <location evidence="1">Cell envelope</location>
    </subcellularLocation>
</comment>
<evidence type="ECO:0000256" key="4">
    <source>
        <dbReference type="ARBA" id="ARBA00022729"/>
    </source>
</evidence>
<comment type="caution">
    <text evidence="6">The sequence shown here is derived from an EMBL/GenBank/DDBJ whole genome shotgun (WGS) entry which is preliminary data.</text>
</comment>
<reference evidence="6" key="1">
    <citation type="submission" date="2023-08" db="EMBL/GenBank/DDBJ databases">
        <authorList>
            <person name="Page C.A."/>
            <person name="Perez-Diaz I.M."/>
        </authorList>
    </citation>
    <scope>NUCLEOTIDE SEQUENCE</scope>
    <source>
        <strain evidence="6">7.8.46</strain>
    </source>
</reference>
<dbReference type="InterPro" id="IPR050490">
    <property type="entry name" value="Bact_solute-bd_prot1"/>
</dbReference>
<dbReference type="PANTHER" id="PTHR43649">
    <property type="entry name" value="ARABINOSE-BINDING PROTEIN-RELATED"/>
    <property type="match status" value="1"/>
</dbReference>
<dbReference type="SUPFAM" id="SSF53850">
    <property type="entry name" value="Periplasmic binding protein-like II"/>
    <property type="match status" value="1"/>
</dbReference>
<keyword evidence="4" id="KW-0732">Signal</keyword>
<evidence type="ECO:0000256" key="3">
    <source>
        <dbReference type="ARBA" id="ARBA00022448"/>
    </source>
</evidence>
<dbReference type="EMBL" id="JAVLAQ010000001">
    <property type="protein sequence ID" value="MDT6991082.1"/>
    <property type="molecule type" value="Genomic_DNA"/>
</dbReference>
<keyword evidence="3" id="KW-0813">Transport</keyword>
<evidence type="ECO:0000256" key="5">
    <source>
        <dbReference type="ARBA" id="ARBA00022764"/>
    </source>
</evidence>
<dbReference type="Gene3D" id="3.40.190.10">
    <property type="entry name" value="Periplasmic binding protein-like II"/>
    <property type="match status" value="2"/>
</dbReference>